<dbReference type="InterPro" id="IPR010982">
    <property type="entry name" value="Lambda_DNA-bd_dom_sf"/>
</dbReference>
<organism evidence="3 4">
    <name type="scientific">Brevibacillus laterosporus</name>
    <name type="common">Bacillus laterosporus</name>
    <dbReference type="NCBI Taxonomy" id="1465"/>
    <lineage>
        <taxon>Bacteria</taxon>
        <taxon>Bacillati</taxon>
        <taxon>Bacillota</taxon>
        <taxon>Bacilli</taxon>
        <taxon>Bacillales</taxon>
        <taxon>Paenibacillaceae</taxon>
        <taxon>Brevibacillus</taxon>
    </lineage>
</organism>
<reference evidence="3 4" key="1">
    <citation type="submission" date="2018-11" db="EMBL/GenBank/DDBJ databases">
        <title>Phylogenetic determinants of toxin gene distribution in genomes of Brevibacillus laterosporus.</title>
        <authorList>
            <person name="Glare T.R."/>
            <person name="Durrant A."/>
            <person name="Berry C."/>
            <person name="Palma L."/>
            <person name="Ormskirk M."/>
            <person name="Cox M.O."/>
        </authorList>
    </citation>
    <scope>NUCLEOTIDE SEQUENCE [LARGE SCALE GENOMIC DNA]</scope>
    <source>
        <strain evidence="3 4">1821L</strain>
    </source>
</reference>
<evidence type="ECO:0000313" key="3">
    <source>
        <dbReference type="EMBL" id="QDX95699.1"/>
    </source>
</evidence>
<keyword evidence="1" id="KW-0812">Transmembrane</keyword>
<dbReference type="CDD" id="cd00093">
    <property type="entry name" value="HTH_XRE"/>
    <property type="match status" value="1"/>
</dbReference>
<accession>A0A518VFH9</accession>
<evidence type="ECO:0000256" key="1">
    <source>
        <dbReference type="SAM" id="Phobius"/>
    </source>
</evidence>
<proteinExistence type="predicted"/>
<dbReference type="PROSITE" id="PS50943">
    <property type="entry name" value="HTH_CROC1"/>
    <property type="match status" value="1"/>
</dbReference>
<dbReference type="Proteomes" id="UP000319432">
    <property type="component" value="Chromosome"/>
</dbReference>
<feature type="domain" description="HTH cro/C1-type" evidence="2">
    <location>
        <begin position="11"/>
        <end position="48"/>
    </location>
</feature>
<name>A0A518VFH9_BRELA</name>
<dbReference type="OrthoDB" id="2003870at2"/>
<evidence type="ECO:0000313" key="4">
    <source>
        <dbReference type="Proteomes" id="UP000319432"/>
    </source>
</evidence>
<gene>
    <name evidence="3" type="ORF">EEL30_07530</name>
</gene>
<sequence length="86" mass="9820">MKSIKLIFLNRIEISQATLSELEQDKYKPSVETILSIVSEFVVDLEWFLVGEKGSEDKAFGLNILSRVQYFISVLYCSIFILGVLL</sequence>
<feature type="transmembrane region" description="Helical" evidence="1">
    <location>
        <begin position="68"/>
        <end position="85"/>
    </location>
</feature>
<dbReference type="Gene3D" id="1.10.260.40">
    <property type="entry name" value="lambda repressor-like DNA-binding domains"/>
    <property type="match status" value="1"/>
</dbReference>
<dbReference type="AlphaFoldDB" id="A0A518VFH9"/>
<evidence type="ECO:0000259" key="2">
    <source>
        <dbReference type="PROSITE" id="PS50943"/>
    </source>
</evidence>
<dbReference type="SUPFAM" id="SSF47413">
    <property type="entry name" value="lambda repressor-like DNA-binding domains"/>
    <property type="match status" value="1"/>
</dbReference>
<dbReference type="EMBL" id="CP033464">
    <property type="protein sequence ID" value="QDX95699.1"/>
    <property type="molecule type" value="Genomic_DNA"/>
</dbReference>
<keyword evidence="1" id="KW-1133">Transmembrane helix</keyword>
<dbReference type="InterPro" id="IPR001387">
    <property type="entry name" value="Cro/C1-type_HTH"/>
</dbReference>
<protein>
    <submittedName>
        <fullName evidence="3">XRE family transcriptional regulator</fullName>
    </submittedName>
</protein>
<keyword evidence="1" id="KW-0472">Membrane</keyword>
<keyword evidence="4" id="KW-1185">Reference proteome</keyword>
<dbReference type="Pfam" id="PF01381">
    <property type="entry name" value="HTH_3"/>
    <property type="match status" value="1"/>
</dbReference>
<dbReference type="GO" id="GO:0003677">
    <property type="term" value="F:DNA binding"/>
    <property type="evidence" value="ECO:0007669"/>
    <property type="project" value="InterPro"/>
</dbReference>